<proteinExistence type="inferred from homology"/>
<dbReference type="InterPro" id="IPR053714">
    <property type="entry name" value="Iso_Racemase_Enz_sf"/>
</dbReference>
<dbReference type="Proteomes" id="UP000295696">
    <property type="component" value="Unassembled WGS sequence"/>
</dbReference>
<dbReference type="Gene3D" id="3.40.50.12500">
    <property type="match status" value="1"/>
</dbReference>
<evidence type="ECO:0008006" key="4">
    <source>
        <dbReference type="Google" id="ProtNLM"/>
    </source>
</evidence>
<comment type="similarity">
    <text evidence="1">Belongs to the HyuE racemase family.</text>
</comment>
<evidence type="ECO:0000313" key="2">
    <source>
        <dbReference type="EMBL" id="TCS59924.1"/>
    </source>
</evidence>
<organism evidence="2 3">
    <name type="scientific">Primorskyibacter sedentarius</name>
    <dbReference type="NCBI Taxonomy" id="745311"/>
    <lineage>
        <taxon>Bacteria</taxon>
        <taxon>Pseudomonadati</taxon>
        <taxon>Pseudomonadota</taxon>
        <taxon>Alphaproteobacteria</taxon>
        <taxon>Rhodobacterales</taxon>
        <taxon>Roseobacteraceae</taxon>
        <taxon>Primorskyibacter</taxon>
    </lineage>
</organism>
<dbReference type="AlphaFoldDB" id="A0A4R3J444"/>
<dbReference type="GO" id="GO:0047661">
    <property type="term" value="F:amino-acid racemase activity"/>
    <property type="evidence" value="ECO:0007669"/>
    <property type="project" value="InterPro"/>
</dbReference>
<dbReference type="OrthoDB" id="978447at2"/>
<sequence>MPTGPRIALIHATRVAIDPIELAVRELWPQAETVSILDEGLSADRASGRASLETLNARIVTLARYAEGMKPDGILYTCSAFGRGIVEAAATSALPVLKPNEAMFEAAFDHGTDIAMIYTFPPAVTGMEEEFAEEAARRGSQARLRSIHAGGALEALRAGDADAHNRLIAQAAQAIGTADAILLAHFSMARAAHSVRSVTGIPVLSSPETAIRKLQAALTQRPE</sequence>
<dbReference type="InterPro" id="IPR015942">
    <property type="entry name" value="Asp/Glu/hydantoin_racemase"/>
</dbReference>
<gene>
    <name evidence="2" type="ORF">EDD52_11757</name>
</gene>
<protein>
    <recommendedName>
        <fullName evidence="4">Arylsulfatase</fullName>
    </recommendedName>
</protein>
<keyword evidence="3" id="KW-1185">Reference proteome</keyword>
<dbReference type="EMBL" id="SLZU01000017">
    <property type="protein sequence ID" value="TCS59924.1"/>
    <property type="molecule type" value="Genomic_DNA"/>
</dbReference>
<accession>A0A4R3J444</accession>
<dbReference type="Pfam" id="PF01177">
    <property type="entry name" value="Asp_Glu_race"/>
    <property type="match status" value="1"/>
</dbReference>
<name>A0A4R3J444_9RHOB</name>
<evidence type="ECO:0000313" key="3">
    <source>
        <dbReference type="Proteomes" id="UP000295696"/>
    </source>
</evidence>
<evidence type="ECO:0000256" key="1">
    <source>
        <dbReference type="ARBA" id="ARBA00038414"/>
    </source>
</evidence>
<dbReference type="RefSeq" id="WP_132247662.1">
    <property type="nucleotide sequence ID" value="NZ_SLZU01000017.1"/>
</dbReference>
<comment type="caution">
    <text evidence="2">The sequence shown here is derived from an EMBL/GenBank/DDBJ whole genome shotgun (WGS) entry which is preliminary data.</text>
</comment>
<reference evidence="2 3" key="1">
    <citation type="submission" date="2019-03" db="EMBL/GenBank/DDBJ databases">
        <title>Genomic Encyclopedia of Type Strains, Phase IV (KMG-IV): sequencing the most valuable type-strain genomes for metagenomic binning, comparative biology and taxonomic classification.</title>
        <authorList>
            <person name="Goeker M."/>
        </authorList>
    </citation>
    <scope>NUCLEOTIDE SEQUENCE [LARGE SCALE GENOMIC DNA]</scope>
    <source>
        <strain evidence="2 3">DSM 104836</strain>
    </source>
</reference>